<feature type="compositionally biased region" description="Polar residues" evidence="6">
    <location>
        <begin position="259"/>
        <end position="269"/>
    </location>
</feature>
<dbReference type="InterPro" id="IPR028090">
    <property type="entry name" value="JAB_dom_prok"/>
</dbReference>
<evidence type="ECO:0000259" key="8">
    <source>
        <dbReference type="Pfam" id="PF14464"/>
    </source>
</evidence>
<dbReference type="PANTHER" id="PTHR43267:SF1">
    <property type="entry name" value="TRNA THREONYLCARBAMOYLADENOSINE DEHYDRATASE"/>
    <property type="match status" value="1"/>
</dbReference>
<dbReference type="EMBL" id="JAJAUY010000012">
    <property type="protein sequence ID" value="MCB5178833.1"/>
    <property type="molecule type" value="Genomic_DNA"/>
</dbReference>
<keyword evidence="4" id="KW-0862">Zinc</keyword>
<dbReference type="Pfam" id="PF00899">
    <property type="entry name" value="ThiF"/>
    <property type="match status" value="1"/>
</dbReference>
<evidence type="ECO:0000256" key="5">
    <source>
        <dbReference type="ARBA" id="ARBA00023049"/>
    </source>
</evidence>
<proteinExistence type="predicted"/>
<dbReference type="InterPro" id="IPR035985">
    <property type="entry name" value="Ubiquitin-activating_enz"/>
</dbReference>
<dbReference type="Pfam" id="PF14464">
    <property type="entry name" value="Prok-JAB"/>
    <property type="match status" value="1"/>
</dbReference>
<feature type="domain" description="JAB" evidence="8">
    <location>
        <begin position="23"/>
        <end position="97"/>
    </location>
</feature>
<keyword evidence="1" id="KW-0645">Protease</keyword>
<evidence type="ECO:0000313" key="10">
    <source>
        <dbReference type="Proteomes" id="UP001199054"/>
    </source>
</evidence>
<dbReference type="SUPFAM" id="SSF102712">
    <property type="entry name" value="JAB1/MPN domain"/>
    <property type="match status" value="1"/>
</dbReference>
<dbReference type="Gene3D" id="3.40.50.720">
    <property type="entry name" value="NAD(P)-binding Rossmann-like Domain"/>
    <property type="match status" value="1"/>
</dbReference>
<keyword evidence="2" id="KW-0479">Metal-binding</keyword>
<dbReference type="GO" id="GO:0016779">
    <property type="term" value="F:nucleotidyltransferase activity"/>
    <property type="evidence" value="ECO:0007669"/>
    <property type="project" value="UniProtKB-KW"/>
</dbReference>
<feature type="domain" description="THIF-type NAD/FAD binding fold" evidence="7">
    <location>
        <begin position="375"/>
        <end position="582"/>
    </location>
</feature>
<name>A0ABS8B2M5_9ACTN</name>
<feature type="compositionally biased region" description="Low complexity" evidence="6">
    <location>
        <begin position="270"/>
        <end position="295"/>
    </location>
</feature>
<dbReference type="RefSeq" id="WP_226725654.1">
    <property type="nucleotide sequence ID" value="NZ_JAJAUY010000012.1"/>
</dbReference>
<gene>
    <name evidence="9" type="ORF">LG632_05460</name>
</gene>
<evidence type="ECO:0000256" key="3">
    <source>
        <dbReference type="ARBA" id="ARBA00022801"/>
    </source>
</evidence>
<keyword evidence="3" id="KW-0378">Hydrolase</keyword>
<keyword evidence="5" id="KW-0482">Metalloprotease</keyword>
<keyword evidence="9" id="KW-0548">Nucleotidyltransferase</keyword>
<keyword evidence="9" id="KW-0808">Transferase</keyword>
<sequence length="677" mass="72702">MLPVHVFDYVIDQVGTDIGRSRPEQGGALLGLRGRDVLTAFIHDAHAHVTHVEYSNTAWLLDEIARREEAGPERFKGIVHSHPAGMPHPSRQDHHEYGRALDSVPELGRYIAPIVTHDLRGPLKQHELLTDAARVSFFSAAWSAQGVRLDPVRPVVVPLAAALRQAGLPWSAELARTSVIGGVAGVSAALPWEGVPGGPRQHLFVTPDFPFAAPLLLEASGYDGELSVRELVWDHRVPELDRLAHALREAAPRGGAGTQARSRTPTRSRAQAGSGAQSGSQEQAPAPAARPSMEPYEPPKPPDTHDSAPAAGHWSHESASPHLTQDLAQDGAQQVRPAARRPGATRRLALRIGIGRSRAVREGLFARTHGLLSPTLADAHILLVGVGSVGSYLADVLVRSGVGRLTLVDPDRVEPANLGRALFGIEDIGGNKARMTARRLRGINRKLAVRVQGREVAALDSHTWLQLISGADLVIAATDDNQAQQRLNHLSYFVGRPAVFVGLYEGAAGGEIVFTTPGSPCWSCATGGVREVLGELGHQPRTDYGTGRTYAVPGLLPDIQHVAAAAAKVSLALLHGPAEPERIGGFLTMPLRERLSMVQFAMEPDHWFFPMVLGQVPGQHAFQSVWLRTGSRPECPVCGTPALRSDPRDHAVRGTDADITRAQKAAYAARRQAGTRP</sequence>
<organism evidence="9 10">
    <name type="scientific">Streptomyces antimicrobicus</name>
    <dbReference type="NCBI Taxonomy" id="2883108"/>
    <lineage>
        <taxon>Bacteria</taxon>
        <taxon>Bacillati</taxon>
        <taxon>Actinomycetota</taxon>
        <taxon>Actinomycetes</taxon>
        <taxon>Kitasatosporales</taxon>
        <taxon>Streptomycetaceae</taxon>
        <taxon>Streptomyces</taxon>
    </lineage>
</organism>
<evidence type="ECO:0000256" key="6">
    <source>
        <dbReference type="SAM" id="MobiDB-lite"/>
    </source>
</evidence>
<dbReference type="SUPFAM" id="SSF69572">
    <property type="entry name" value="Activating enzymes of the ubiquitin-like proteins"/>
    <property type="match status" value="1"/>
</dbReference>
<dbReference type="Proteomes" id="UP001199054">
    <property type="component" value="Unassembled WGS sequence"/>
</dbReference>
<evidence type="ECO:0000256" key="2">
    <source>
        <dbReference type="ARBA" id="ARBA00022723"/>
    </source>
</evidence>
<keyword evidence="10" id="KW-1185">Reference proteome</keyword>
<evidence type="ECO:0000256" key="4">
    <source>
        <dbReference type="ARBA" id="ARBA00022833"/>
    </source>
</evidence>
<evidence type="ECO:0000256" key="1">
    <source>
        <dbReference type="ARBA" id="ARBA00022670"/>
    </source>
</evidence>
<evidence type="ECO:0000313" key="9">
    <source>
        <dbReference type="EMBL" id="MCB5178833.1"/>
    </source>
</evidence>
<dbReference type="PANTHER" id="PTHR43267">
    <property type="entry name" value="TRNA THREONYLCARBAMOYLADENOSINE DEHYDRATASE"/>
    <property type="match status" value="1"/>
</dbReference>
<dbReference type="InterPro" id="IPR000594">
    <property type="entry name" value="ThiF_NAD_FAD-bd"/>
</dbReference>
<protein>
    <submittedName>
        <fullName evidence="9">ThiF family adenylyltransferase</fullName>
    </submittedName>
</protein>
<accession>A0ABS8B2M5</accession>
<evidence type="ECO:0000259" key="7">
    <source>
        <dbReference type="Pfam" id="PF00899"/>
    </source>
</evidence>
<dbReference type="InterPro" id="IPR045886">
    <property type="entry name" value="ThiF/MoeB/HesA"/>
</dbReference>
<comment type="caution">
    <text evidence="9">The sequence shown here is derived from an EMBL/GenBank/DDBJ whole genome shotgun (WGS) entry which is preliminary data.</text>
</comment>
<reference evidence="9 10" key="1">
    <citation type="submission" date="2021-10" db="EMBL/GenBank/DDBJ databases">
        <title>Streptomyces sp. strain SMC 277, a novel streptomycete isolated from soil.</title>
        <authorList>
            <person name="Chanama M."/>
        </authorList>
    </citation>
    <scope>NUCLEOTIDE SEQUENCE [LARGE SCALE GENOMIC DNA]</scope>
    <source>
        <strain evidence="9 10">SMC 277</strain>
    </source>
</reference>
<feature type="region of interest" description="Disordered" evidence="6">
    <location>
        <begin position="248"/>
        <end position="321"/>
    </location>
</feature>